<feature type="chain" id="PRO_5046015907" description="PepSY domain-containing protein" evidence="2">
    <location>
        <begin position="28"/>
        <end position="205"/>
    </location>
</feature>
<gene>
    <name evidence="4" type="ORF">PU630_10645</name>
</gene>
<feature type="signal peptide" evidence="2">
    <location>
        <begin position="1"/>
        <end position="27"/>
    </location>
</feature>
<feature type="domain" description="PepSY" evidence="3">
    <location>
        <begin position="143"/>
        <end position="199"/>
    </location>
</feature>
<proteinExistence type="predicted"/>
<organism evidence="4 5">
    <name type="scientific">Microbacterium horticulturae</name>
    <dbReference type="NCBI Taxonomy" id="3028316"/>
    <lineage>
        <taxon>Bacteria</taxon>
        <taxon>Bacillati</taxon>
        <taxon>Actinomycetota</taxon>
        <taxon>Actinomycetes</taxon>
        <taxon>Micrococcales</taxon>
        <taxon>Microbacteriaceae</taxon>
        <taxon>Microbacterium</taxon>
    </lineage>
</organism>
<protein>
    <recommendedName>
        <fullName evidence="3">PepSY domain-containing protein</fullName>
    </recommendedName>
</protein>
<dbReference type="InterPro" id="IPR025711">
    <property type="entry name" value="PepSY"/>
</dbReference>
<evidence type="ECO:0000313" key="4">
    <source>
        <dbReference type="EMBL" id="WEG07705.1"/>
    </source>
</evidence>
<feature type="compositionally biased region" description="Polar residues" evidence="1">
    <location>
        <begin position="53"/>
        <end position="63"/>
    </location>
</feature>
<reference evidence="4 5" key="1">
    <citation type="submission" date="2023-03" db="EMBL/GenBank/DDBJ databases">
        <title>Genome sequence of Microbacterium sp. KACC 23027.</title>
        <authorList>
            <person name="Kim S."/>
            <person name="Heo J."/>
            <person name="Kwon S.-W."/>
        </authorList>
    </citation>
    <scope>NUCLEOTIDE SEQUENCE [LARGE SCALE GENOMIC DNA]</scope>
    <source>
        <strain evidence="4 5">KACC 23027</strain>
    </source>
</reference>
<evidence type="ECO:0000256" key="2">
    <source>
        <dbReference type="SAM" id="SignalP"/>
    </source>
</evidence>
<dbReference type="Gene3D" id="3.10.450.40">
    <property type="match status" value="2"/>
</dbReference>
<dbReference type="RefSeq" id="WP_275277044.1">
    <property type="nucleotide sequence ID" value="NZ_CP119108.1"/>
</dbReference>
<name>A0ABY8BU51_9MICO</name>
<dbReference type="Pfam" id="PF03413">
    <property type="entry name" value="PepSY"/>
    <property type="match status" value="1"/>
</dbReference>
<keyword evidence="2" id="KW-0732">Signal</keyword>
<dbReference type="Proteomes" id="UP001214553">
    <property type="component" value="Chromosome"/>
</dbReference>
<evidence type="ECO:0000256" key="1">
    <source>
        <dbReference type="SAM" id="MobiDB-lite"/>
    </source>
</evidence>
<evidence type="ECO:0000259" key="3">
    <source>
        <dbReference type="Pfam" id="PF03413"/>
    </source>
</evidence>
<evidence type="ECO:0000313" key="5">
    <source>
        <dbReference type="Proteomes" id="UP001214553"/>
    </source>
</evidence>
<dbReference type="EMBL" id="CP119108">
    <property type="protein sequence ID" value="WEG07705.1"/>
    <property type="molecule type" value="Genomic_DNA"/>
</dbReference>
<accession>A0ABY8BU51</accession>
<dbReference type="PROSITE" id="PS51257">
    <property type="entry name" value="PROKAR_LIPOPROTEIN"/>
    <property type="match status" value="1"/>
</dbReference>
<feature type="compositionally biased region" description="Polar residues" evidence="1">
    <location>
        <begin position="27"/>
        <end position="38"/>
    </location>
</feature>
<sequence>MMLTDKRRLLWAGLVVAGVAVMSGCSASTAPDDASTTEGGAPAASTAPVPGATETTPSADASARTATALTAIDTAEKAVSDGQVFDLELDTDDGVTLWEVKVAGRGGTQFDLELSEDGTTVQSKHEDTTPDDDIAKLATSTLTVRDALAAAAEHADGDAKVTAAEIDRERDGTITWEVTLGGDDGITVVMDAADGRVIRSGPDAG</sequence>
<keyword evidence="5" id="KW-1185">Reference proteome</keyword>
<feature type="region of interest" description="Disordered" evidence="1">
    <location>
        <begin position="27"/>
        <end position="63"/>
    </location>
</feature>